<organism evidence="2">
    <name type="scientific">marine sediment metagenome</name>
    <dbReference type="NCBI Taxonomy" id="412755"/>
    <lineage>
        <taxon>unclassified sequences</taxon>
        <taxon>metagenomes</taxon>
        <taxon>ecological metagenomes</taxon>
    </lineage>
</organism>
<protein>
    <recommendedName>
        <fullName evidence="1">PD-(D/E)XK endonuclease-like domain-containing protein</fullName>
    </recommendedName>
</protein>
<name>X0S0A5_9ZZZZ</name>
<sequence>MRLNQSRVTRFLDCQQLYAWEFEEGLVAKHTPIPLLTGGALHKGLEVLRSGKEKPLKAAMQALENHYRVIVEEENKLQVYDPVELGEMEIQILWGKMMLHRFVSQFPNPEWQVLQPEVKGEAQLGDTDHVLVFTVDGLMQYLGRIWIGEYKTKNRVTAPYLRSYDMAKQI</sequence>
<dbReference type="Pfam" id="PF12705">
    <property type="entry name" value="PDDEXK_1"/>
    <property type="match status" value="1"/>
</dbReference>
<accession>X0S0A5</accession>
<evidence type="ECO:0000259" key="1">
    <source>
        <dbReference type="Pfam" id="PF12705"/>
    </source>
</evidence>
<feature type="non-terminal residue" evidence="2">
    <location>
        <position position="170"/>
    </location>
</feature>
<gene>
    <name evidence="2" type="ORF">S01H1_08174</name>
</gene>
<dbReference type="AlphaFoldDB" id="X0S0A5"/>
<dbReference type="InterPro" id="IPR038726">
    <property type="entry name" value="PDDEXK_AddAB-type"/>
</dbReference>
<evidence type="ECO:0000313" key="2">
    <source>
        <dbReference type="EMBL" id="GAF74458.1"/>
    </source>
</evidence>
<reference evidence="2" key="1">
    <citation type="journal article" date="2014" name="Front. Microbiol.">
        <title>High frequency of phylogenetically diverse reductive dehalogenase-homologous genes in deep subseafloor sedimentary metagenomes.</title>
        <authorList>
            <person name="Kawai M."/>
            <person name="Futagami T."/>
            <person name="Toyoda A."/>
            <person name="Takaki Y."/>
            <person name="Nishi S."/>
            <person name="Hori S."/>
            <person name="Arai W."/>
            <person name="Tsubouchi T."/>
            <person name="Morono Y."/>
            <person name="Uchiyama I."/>
            <person name="Ito T."/>
            <person name="Fujiyama A."/>
            <person name="Inagaki F."/>
            <person name="Takami H."/>
        </authorList>
    </citation>
    <scope>NUCLEOTIDE SEQUENCE</scope>
    <source>
        <strain evidence="2">Expedition CK06-06</strain>
    </source>
</reference>
<feature type="domain" description="PD-(D/E)XK endonuclease-like" evidence="1">
    <location>
        <begin position="2"/>
        <end position="154"/>
    </location>
</feature>
<comment type="caution">
    <text evidence="2">The sequence shown here is derived from an EMBL/GenBank/DDBJ whole genome shotgun (WGS) entry which is preliminary data.</text>
</comment>
<dbReference type="EMBL" id="BARS01004195">
    <property type="protein sequence ID" value="GAF74458.1"/>
    <property type="molecule type" value="Genomic_DNA"/>
</dbReference>
<proteinExistence type="predicted"/>